<keyword evidence="2" id="KW-1185">Reference proteome</keyword>
<reference evidence="3" key="2">
    <citation type="submission" date="2020-04" db="EMBL/GenBank/DDBJ databases">
        <authorList>
            <consortium name="NCBI Genome Project"/>
        </authorList>
    </citation>
    <scope>NUCLEOTIDE SEQUENCE</scope>
    <source>
        <strain evidence="3">CBS 304.34</strain>
    </source>
</reference>
<evidence type="ECO:0000313" key="1">
    <source>
        <dbReference type="EMBL" id="KAF2816052.1"/>
    </source>
</evidence>
<dbReference type="EMBL" id="MU003693">
    <property type="protein sequence ID" value="KAF2816052.1"/>
    <property type="molecule type" value="Genomic_DNA"/>
</dbReference>
<proteinExistence type="predicted"/>
<evidence type="ECO:0000313" key="3">
    <source>
        <dbReference type="RefSeq" id="XP_033583016.1"/>
    </source>
</evidence>
<sequence>MPLWRRIDVKAAATALQSWLVKGSRPQEDWLACPGVRCRAPPPTGCSMVNGSVAKLGVTEGRGFAICYLCMHAGEQSSVGVWSSRPCTKNQIEHARLPQSSRNR</sequence>
<dbReference type="Proteomes" id="UP000504636">
    <property type="component" value="Unplaced"/>
</dbReference>
<dbReference type="GeneID" id="54453485"/>
<gene>
    <name evidence="1 3" type="ORF">BDZ99DRAFT_127686</name>
</gene>
<accession>A0A6A6Z4I4</accession>
<organism evidence="1">
    <name type="scientific">Mytilinidion resinicola</name>
    <dbReference type="NCBI Taxonomy" id="574789"/>
    <lineage>
        <taxon>Eukaryota</taxon>
        <taxon>Fungi</taxon>
        <taxon>Dikarya</taxon>
        <taxon>Ascomycota</taxon>
        <taxon>Pezizomycotina</taxon>
        <taxon>Dothideomycetes</taxon>
        <taxon>Pleosporomycetidae</taxon>
        <taxon>Mytilinidiales</taxon>
        <taxon>Mytilinidiaceae</taxon>
        <taxon>Mytilinidion</taxon>
    </lineage>
</organism>
<dbReference type="RefSeq" id="XP_033583016.1">
    <property type="nucleotide sequence ID" value="XM_033712592.1"/>
</dbReference>
<name>A0A6A6Z4I4_9PEZI</name>
<reference evidence="3" key="3">
    <citation type="submission" date="2025-04" db="UniProtKB">
        <authorList>
            <consortium name="RefSeq"/>
        </authorList>
    </citation>
    <scope>IDENTIFICATION</scope>
    <source>
        <strain evidence="3">CBS 304.34</strain>
    </source>
</reference>
<dbReference type="AlphaFoldDB" id="A0A6A6Z4I4"/>
<protein>
    <submittedName>
        <fullName evidence="1 3">Uncharacterized protein</fullName>
    </submittedName>
</protein>
<reference evidence="1 3" key="1">
    <citation type="journal article" date="2020" name="Stud. Mycol.">
        <title>101 Dothideomycetes genomes: a test case for predicting lifestyles and emergence of pathogens.</title>
        <authorList>
            <person name="Haridas S."/>
            <person name="Albert R."/>
            <person name="Binder M."/>
            <person name="Bloem J."/>
            <person name="Labutti K."/>
            <person name="Salamov A."/>
            <person name="Andreopoulos B."/>
            <person name="Baker S."/>
            <person name="Barry K."/>
            <person name="Bills G."/>
            <person name="Bluhm B."/>
            <person name="Cannon C."/>
            <person name="Castanera R."/>
            <person name="Culley D."/>
            <person name="Daum C."/>
            <person name="Ezra D."/>
            <person name="Gonzalez J."/>
            <person name="Henrissat B."/>
            <person name="Kuo A."/>
            <person name="Liang C."/>
            <person name="Lipzen A."/>
            <person name="Lutzoni F."/>
            <person name="Magnuson J."/>
            <person name="Mondo S."/>
            <person name="Nolan M."/>
            <person name="Ohm R."/>
            <person name="Pangilinan J."/>
            <person name="Park H.-J."/>
            <person name="Ramirez L."/>
            <person name="Alfaro M."/>
            <person name="Sun H."/>
            <person name="Tritt A."/>
            <person name="Yoshinaga Y."/>
            <person name="Zwiers L.-H."/>
            <person name="Turgeon B."/>
            <person name="Goodwin S."/>
            <person name="Spatafora J."/>
            <person name="Crous P."/>
            <person name="Grigoriev I."/>
        </authorList>
    </citation>
    <scope>NUCLEOTIDE SEQUENCE</scope>
    <source>
        <strain evidence="1 3">CBS 304.34</strain>
    </source>
</reference>
<evidence type="ECO:0000313" key="2">
    <source>
        <dbReference type="Proteomes" id="UP000504636"/>
    </source>
</evidence>